<gene>
    <name evidence="3" type="ORF">RM544_10755</name>
</gene>
<keyword evidence="1" id="KW-0472">Membrane</keyword>
<dbReference type="PANTHER" id="PTHR19353">
    <property type="entry name" value="FATTY ACID DESATURASE 2"/>
    <property type="match status" value="1"/>
</dbReference>
<organism evidence="3 4">
    <name type="scientific">Brumicola blandensis</name>
    <dbReference type="NCBI Taxonomy" id="3075611"/>
    <lineage>
        <taxon>Bacteria</taxon>
        <taxon>Pseudomonadati</taxon>
        <taxon>Pseudomonadota</taxon>
        <taxon>Gammaproteobacteria</taxon>
        <taxon>Alteromonadales</taxon>
        <taxon>Alteromonadaceae</taxon>
        <taxon>Brumicola</taxon>
    </lineage>
</organism>
<proteinExistence type="predicted"/>
<dbReference type="InterPro" id="IPR012171">
    <property type="entry name" value="Fatty_acid_desaturase"/>
</dbReference>
<dbReference type="GO" id="GO:0016020">
    <property type="term" value="C:membrane"/>
    <property type="evidence" value="ECO:0007669"/>
    <property type="project" value="TreeGrafter"/>
</dbReference>
<dbReference type="GO" id="GO:0008610">
    <property type="term" value="P:lipid biosynthetic process"/>
    <property type="evidence" value="ECO:0007669"/>
    <property type="project" value="UniProtKB-ARBA"/>
</dbReference>
<dbReference type="EMBL" id="JAVRIE010000004">
    <property type="protein sequence ID" value="MDT0583018.1"/>
    <property type="molecule type" value="Genomic_DNA"/>
</dbReference>
<keyword evidence="1" id="KW-0812">Transmembrane</keyword>
<dbReference type="RefSeq" id="WP_311361796.1">
    <property type="nucleotide sequence ID" value="NZ_JAVRIE010000004.1"/>
</dbReference>
<dbReference type="Pfam" id="PF00487">
    <property type="entry name" value="FA_desaturase"/>
    <property type="match status" value="1"/>
</dbReference>
<feature type="transmembrane region" description="Helical" evidence="1">
    <location>
        <begin position="213"/>
        <end position="230"/>
    </location>
</feature>
<comment type="caution">
    <text evidence="3">The sequence shown here is derived from an EMBL/GenBank/DDBJ whole genome shotgun (WGS) entry which is preliminary data.</text>
</comment>
<feature type="transmembrane region" description="Helical" evidence="1">
    <location>
        <begin position="189"/>
        <end position="207"/>
    </location>
</feature>
<sequence>MDTVLKLKPKEVLPFTKKSNIQGALLVLGNWLMIAFAFSLPVLLPYWPSYIISVLLLANRQLGIAILMHDAAHYMLFENKQLNLWVGRFFCGAPVLADLDAYRTYHLKHHKDAGTTNDPDYPNYKSYPVTRTSLVRKVLRDLSGITATKTLYALMLMNAGILNYDMVFKQKEATKRVSMLLMAKNLTKGLLLPILSNLLLFTVLWALGLSHLFFLWIIAYFTVYQLFLRIRNAAEHAGVPNLLDRNPLQHARTTKAAWWERLTVAPNYVNYHLEHHLRPNVPCYQLPAFHAYLQQQGVYKEVKIADGYADVVRMLLLKTE</sequence>
<keyword evidence="1" id="KW-1133">Transmembrane helix</keyword>
<evidence type="ECO:0000313" key="3">
    <source>
        <dbReference type="EMBL" id="MDT0583018.1"/>
    </source>
</evidence>
<name>A0AAW8R771_9ALTE</name>
<keyword evidence="4" id="KW-1185">Reference proteome</keyword>
<reference evidence="3 4" key="1">
    <citation type="submission" date="2023-09" db="EMBL/GenBank/DDBJ databases">
        <authorList>
            <person name="Rey-Velasco X."/>
        </authorList>
    </citation>
    <scope>NUCLEOTIDE SEQUENCE [LARGE SCALE GENOMIC DNA]</scope>
    <source>
        <strain evidence="3 4">W409</strain>
    </source>
</reference>
<keyword evidence="3" id="KW-0560">Oxidoreductase</keyword>
<dbReference type="Proteomes" id="UP001249020">
    <property type="component" value="Unassembled WGS sequence"/>
</dbReference>
<dbReference type="AlphaFoldDB" id="A0AAW8R771"/>
<feature type="domain" description="Fatty acid desaturase" evidence="2">
    <location>
        <begin position="46"/>
        <end position="297"/>
    </location>
</feature>
<dbReference type="InterPro" id="IPR005804">
    <property type="entry name" value="FA_desaturase_dom"/>
</dbReference>
<protein>
    <submittedName>
        <fullName evidence="3">Fatty acid desaturase family protein</fullName>
        <ecNumber evidence="3">1.14.19.-</ecNumber>
    </submittedName>
</protein>
<dbReference type="PANTHER" id="PTHR19353:SF19">
    <property type="entry name" value="DELTA(5) FATTY ACID DESATURASE C-RELATED"/>
    <property type="match status" value="1"/>
</dbReference>
<evidence type="ECO:0000313" key="4">
    <source>
        <dbReference type="Proteomes" id="UP001249020"/>
    </source>
</evidence>
<feature type="transmembrane region" description="Helical" evidence="1">
    <location>
        <begin position="21"/>
        <end position="44"/>
    </location>
</feature>
<evidence type="ECO:0000259" key="2">
    <source>
        <dbReference type="Pfam" id="PF00487"/>
    </source>
</evidence>
<evidence type="ECO:0000256" key="1">
    <source>
        <dbReference type="SAM" id="Phobius"/>
    </source>
</evidence>
<accession>A0AAW8R771</accession>
<feature type="transmembrane region" description="Helical" evidence="1">
    <location>
        <begin position="150"/>
        <end position="168"/>
    </location>
</feature>
<dbReference type="EC" id="1.14.19.-" evidence="3"/>
<dbReference type="GO" id="GO:0016717">
    <property type="term" value="F:oxidoreductase activity, acting on paired donors, with oxidation of a pair of donors resulting in the reduction of molecular oxygen to two molecules of water"/>
    <property type="evidence" value="ECO:0007669"/>
    <property type="project" value="TreeGrafter"/>
</dbReference>
<dbReference type="CDD" id="cd03510">
    <property type="entry name" value="Rhizobitoxine-FADS-like"/>
    <property type="match status" value="1"/>
</dbReference>